<dbReference type="SUPFAM" id="SSF53756">
    <property type="entry name" value="UDP-Glycosyltransferase/glycogen phosphorylase"/>
    <property type="match status" value="1"/>
</dbReference>
<feature type="transmembrane region" description="Helical" evidence="4">
    <location>
        <begin position="175"/>
        <end position="194"/>
    </location>
</feature>
<proteinExistence type="predicted"/>
<evidence type="ECO:0000259" key="5">
    <source>
        <dbReference type="Pfam" id="PF15924"/>
    </source>
</evidence>
<comment type="caution">
    <text evidence="6">The sequence shown here is derived from an EMBL/GenBank/DDBJ whole genome shotgun (WGS) entry which is preliminary data.</text>
</comment>
<keyword evidence="3" id="KW-0256">Endoplasmic reticulum</keyword>
<keyword evidence="2 6" id="KW-0808">Transferase</keyword>
<protein>
    <submittedName>
        <fullName evidence="6">Asparagine-linked glycosylation protein</fullName>
        <ecNumber evidence="6">2.4.1.131</ecNumber>
    </submittedName>
</protein>
<accession>A0ABR2WJE3</accession>
<dbReference type="EC" id="2.4.1.131" evidence="6"/>
<feature type="non-terminal residue" evidence="6">
    <location>
        <position position="329"/>
    </location>
</feature>
<evidence type="ECO:0000256" key="4">
    <source>
        <dbReference type="SAM" id="Phobius"/>
    </source>
</evidence>
<evidence type="ECO:0000256" key="2">
    <source>
        <dbReference type="ARBA" id="ARBA00022679"/>
    </source>
</evidence>
<dbReference type="Gene3D" id="3.40.50.2000">
    <property type="entry name" value="Glycogen Phosphorylase B"/>
    <property type="match status" value="2"/>
</dbReference>
<organism evidence="6 7">
    <name type="scientific">Basidiobolus ranarum</name>
    <dbReference type="NCBI Taxonomy" id="34480"/>
    <lineage>
        <taxon>Eukaryota</taxon>
        <taxon>Fungi</taxon>
        <taxon>Fungi incertae sedis</taxon>
        <taxon>Zoopagomycota</taxon>
        <taxon>Entomophthoromycotina</taxon>
        <taxon>Basidiobolomycetes</taxon>
        <taxon>Basidiobolales</taxon>
        <taxon>Basidiobolaceae</taxon>
        <taxon>Basidiobolus</taxon>
    </lineage>
</organism>
<dbReference type="GO" id="GO:0004377">
    <property type="term" value="F:GDP-Man:Man(3)GlcNAc(2)-PP-Dol alpha-1,2-mannosyltransferase activity"/>
    <property type="evidence" value="ECO:0007669"/>
    <property type="project" value="UniProtKB-EC"/>
</dbReference>
<evidence type="ECO:0000313" key="6">
    <source>
        <dbReference type="EMBL" id="KAK9761616.1"/>
    </source>
</evidence>
<dbReference type="InterPro" id="IPR031814">
    <property type="entry name" value="ALG11_N"/>
</dbReference>
<comment type="subcellular location">
    <subcellularLocation>
        <location evidence="1">Endoplasmic reticulum membrane</location>
    </subcellularLocation>
</comment>
<dbReference type="InterPro" id="IPR038013">
    <property type="entry name" value="ALG11"/>
</dbReference>
<dbReference type="Proteomes" id="UP001479436">
    <property type="component" value="Unassembled WGS sequence"/>
</dbReference>
<gene>
    <name evidence="6" type="primary">ALG11_2</name>
    <name evidence="6" type="ORF">K7432_013352</name>
</gene>
<feature type="transmembrane region" description="Helical" evidence="4">
    <location>
        <begin position="142"/>
        <end position="163"/>
    </location>
</feature>
<dbReference type="Pfam" id="PF15924">
    <property type="entry name" value="ALG11_N"/>
    <property type="match status" value="1"/>
</dbReference>
<sequence>MGVSFLTLFAIVWVATCLIGLAFTFFVLRNHLARIKRRNRNQLLSEVKPLIDDKPPVIIGLFHPYCNAGGGGERVLWIAIRAIQNKYPNAICVVYSGDSEMTKQGILDKVRDNFKIDLNPDTLAFKFLTKRYLVEDKRYKRFTLLGQSLGSIILGWEALTLLVPDVFIDTMGYAFTFPLVKLFGVPSVGAYVHYPTISTDMLHTVKQNISNFNNNTEISNSKIFTRGKLIYYHVFAYLYSFVGSFCEVVMVNSTWTKNHILELWHNPQNTRVVYPPCDTSRLQMLPIGERERMIISVAQFRPEKNHGLQLDMMKELIDRYPKYARGEES</sequence>
<dbReference type="PANTHER" id="PTHR45919">
    <property type="entry name" value="GDP-MAN:MAN(3)GLCNAC(2)-PP-DOL ALPHA-1,2-MANNOSYLTRANSFERASE"/>
    <property type="match status" value="1"/>
</dbReference>
<evidence type="ECO:0000256" key="3">
    <source>
        <dbReference type="ARBA" id="ARBA00022824"/>
    </source>
</evidence>
<keyword evidence="6" id="KW-0328">Glycosyltransferase</keyword>
<keyword evidence="7" id="KW-1185">Reference proteome</keyword>
<dbReference type="PANTHER" id="PTHR45919:SF1">
    <property type="entry name" value="GDP-MAN:MAN(3)GLCNAC(2)-PP-DOL ALPHA-1,2-MANNOSYLTRANSFERASE"/>
    <property type="match status" value="1"/>
</dbReference>
<feature type="transmembrane region" description="Helical" evidence="4">
    <location>
        <begin position="229"/>
        <end position="251"/>
    </location>
</feature>
<name>A0ABR2WJE3_9FUNG</name>
<reference evidence="6 7" key="1">
    <citation type="submission" date="2023-04" db="EMBL/GenBank/DDBJ databases">
        <title>Genome of Basidiobolus ranarum AG-B5.</title>
        <authorList>
            <person name="Stajich J.E."/>
            <person name="Carter-House D."/>
            <person name="Gryganskyi A."/>
        </authorList>
    </citation>
    <scope>NUCLEOTIDE SEQUENCE [LARGE SCALE GENOMIC DNA]</scope>
    <source>
        <strain evidence="6 7">AG-B5</strain>
    </source>
</reference>
<keyword evidence="4" id="KW-0812">Transmembrane</keyword>
<feature type="domain" description="ALG11 mannosyltransferase N-terminal" evidence="5">
    <location>
        <begin position="58"/>
        <end position="264"/>
    </location>
</feature>
<evidence type="ECO:0000313" key="7">
    <source>
        <dbReference type="Proteomes" id="UP001479436"/>
    </source>
</evidence>
<evidence type="ECO:0000256" key="1">
    <source>
        <dbReference type="ARBA" id="ARBA00004586"/>
    </source>
</evidence>
<feature type="transmembrane region" description="Helical" evidence="4">
    <location>
        <begin position="6"/>
        <end position="28"/>
    </location>
</feature>
<dbReference type="EMBL" id="JASJQH010001302">
    <property type="protein sequence ID" value="KAK9761616.1"/>
    <property type="molecule type" value="Genomic_DNA"/>
</dbReference>
<keyword evidence="4" id="KW-1133">Transmembrane helix</keyword>
<keyword evidence="4" id="KW-0472">Membrane</keyword>